<dbReference type="EMBL" id="RBIG01000001">
    <property type="protein sequence ID" value="RKQ72622.1"/>
    <property type="molecule type" value="Genomic_DNA"/>
</dbReference>
<dbReference type="AlphaFoldDB" id="A0A420WNX9"/>
<comment type="caution">
    <text evidence="1">The sequence shown here is derived from an EMBL/GenBank/DDBJ whole genome shotgun (WGS) entry which is preliminary data.</text>
</comment>
<dbReference type="Proteomes" id="UP000277424">
    <property type="component" value="Unassembled WGS sequence"/>
</dbReference>
<evidence type="ECO:0000313" key="2">
    <source>
        <dbReference type="Proteomes" id="UP000277424"/>
    </source>
</evidence>
<evidence type="ECO:0000313" key="1">
    <source>
        <dbReference type="EMBL" id="RKQ72622.1"/>
    </source>
</evidence>
<sequence length="81" mass="9107">MLKALIEAGENRRGEMKRVSGLMAVSLLLVAGFLLQGCREEEQGRILLFDKGNYIGKVVDGEKLDPSTVEQLNKRAEKQWM</sequence>
<name>A0A420WNX9_9PROT</name>
<dbReference type="OrthoDB" id="7307625at2"/>
<reference evidence="1 2" key="1">
    <citation type="submission" date="2018-10" db="EMBL/GenBank/DDBJ databases">
        <title>Comparative analysis of microorganisms from saline springs in Andes Mountain Range, Colombia.</title>
        <authorList>
            <person name="Rubin E."/>
        </authorList>
    </citation>
    <scope>NUCLEOTIDE SEQUENCE [LARGE SCALE GENOMIC DNA]</scope>
    <source>
        <strain evidence="1 2">USBA 36</strain>
    </source>
</reference>
<gene>
    <name evidence="1" type="ORF">BCL74_0390</name>
</gene>
<dbReference type="RefSeq" id="WP_121217142.1">
    <property type="nucleotide sequence ID" value="NZ_RBIG01000001.1"/>
</dbReference>
<accession>A0A420WNX9</accession>
<proteinExistence type="predicted"/>
<organism evidence="1 2">
    <name type="scientific">Oceanibaculum indicum</name>
    <dbReference type="NCBI Taxonomy" id="526216"/>
    <lineage>
        <taxon>Bacteria</taxon>
        <taxon>Pseudomonadati</taxon>
        <taxon>Pseudomonadota</taxon>
        <taxon>Alphaproteobacteria</taxon>
        <taxon>Rhodospirillales</taxon>
        <taxon>Oceanibaculaceae</taxon>
        <taxon>Oceanibaculum</taxon>
    </lineage>
</organism>
<protein>
    <submittedName>
        <fullName evidence="1">Uncharacterized protein</fullName>
    </submittedName>
</protein>